<evidence type="ECO:0000313" key="1">
    <source>
        <dbReference type="EMBL" id="GIY68053.1"/>
    </source>
</evidence>
<reference evidence="1 2" key="1">
    <citation type="submission" date="2021-06" db="EMBL/GenBank/DDBJ databases">
        <title>Caerostris extrusa draft genome.</title>
        <authorList>
            <person name="Kono N."/>
            <person name="Arakawa K."/>
        </authorList>
    </citation>
    <scope>NUCLEOTIDE SEQUENCE [LARGE SCALE GENOMIC DNA]</scope>
</reference>
<proteinExistence type="predicted"/>
<dbReference type="EMBL" id="BPLR01014318">
    <property type="protein sequence ID" value="GIY68053.1"/>
    <property type="molecule type" value="Genomic_DNA"/>
</dbReference>
<comment type="caution">
    <text evidence="1">The sequence shown here is derived from an EMBL/GenBank/DDBJ whole genome shotgun (WGS) entry which is preliminary data.</text>
</comment>
<gene>
    <name evidence="1" type="ORF">CEXT_473361</name>
</gene>
<name>A0AAV4VDE6_CAEEX</name>
<evidence type="ECO:0000313" key="2">
    <source>
        <dbReference type="Proteomes" id="UP001054945"/>
    </source>
</evidence>
<dbReference type="Proteomes" id="UP001054945">
    <property type="component" value="Unassembled WGS sequence"/>
</dbReference>
<keyword evidence="2" id="KW-1185">Reference proteome</keyword>
<organism evidence="1 2">
    <name type="scientific">Caerostris extrusa</name>
    <name type="common">Bark spider</name>
    <name type="synonym">Caerostris bankana</name>
    <dbReference type="NCBI Taxonomy" id="172846"/>
    <lineage>
        <taxon>Eukaryota</taxon>
        <taxon>Metazoa</taxon>
        <taxon>Ecdysozoa</taxon>
        <taxon>Arthropoda</taxon>
        <taxon>Chelicerata</taxon>
        <taxon>Arachnida</taxon>
        <taxon>Araneae</taxon>
        <taxon>Araneomorphae</taxon>
        <taxon>Entelegynae</taxon>
        <taxon>Araneoidea</taxon>
        <taxon>Araneidae</taxon>
        <taxon>Caerostris</taxon>
    </lineage>
</organism>
<dbReference type="AlphaFoldDB" id="A0AAV4VDE6"/>
<protein>
    <submittedName>
        <fullName evidence="1">Uncharacterized protein</fullName>
    </submittedName>
</protein>
<sequence length="99" mass="11726">MIDTSRKARKTNLIHRELMIEKKKTFPLQKKKTNFPKPTVFRRVSVTGPDDISRYCTPFLLISAIDLYRDLKESSMPNKPNMRENSLLGMMRVRLIWGW</sequence>
<accession>A0AAV4VDE6</accession>